<name>A0A9Q1QCV4_9CARY</name>
<proteinExistence type="predicted"/>
<evidence type="ECO:0008006" key="4">
    <source>
        <dbReference type="Google" id="ProtNLM"/>
    </source>
</evidence>
<evidence type="ECO:0000313" key="2">
    <source>
        <dbReference type="EMBL" id="KAJ8436125.1"/>
    </source>
</evidence>
<keyword evidence="3" id="KW-1185">Reference proteome</keyword>
<accession>A0A9Q1QCV4</accession>
<organism evidence="2 3">
    <name type="scientific">Carnegiea gigantea</name>
    <dbReference type="NCBI Taxonomy" id="171969"/>
    <lineage>
        <taxon>Eukaryota</taxon>
        <taxon>Viridiplantae</taxon>
        <taxon>Streptophyta</taxon>
        <taxon>Embryophyta</taxon>
        <taxon>Tracheophyta</taxon>
        <taxon>Spermatophyta</taxon>
        <taxon>Magnoliopsida</taxon>
        <taxon>eudicotyledons</taxon>
        <taxon>Gunneridae</taxon>
        <taxon>Pentapetalae</taxon>
        <taxon>Caryophyllales</taxon>
        <taxon>Cactineae</taxon>
        <taxon>Cactaceae</taxon>
        <taxon>Cactoideae</taxon>
        <taxon>Echinocereeae</taxon>
        <taxon>Carnegiea</taxon>
    </lineage>
</organism>
<gene>
    <name evidence="2" type="ORF">Cgig2_001152</name>
</gene>
<sequence length="177" mass="20024">MQHTLDETPSSKSKNKPRAPREERSDDSELLSTVRAGLPMLKRPPPMTSAPKPQNAQKYCTFHEQNGHKTAECRELRKALYELAKKGQIDRFLKRGPRFLQKDRELTQPEQRDKECSTEIVATIAGGYAEGITPSAWKAQLQGASKSLLRNNEAKSPPWCSEGNKAQVSHPRIMTQW</sequence>
<comment type="caution">
    <text evidence="2">The sequence shown here is derived from an EMBL/GenBank/DDBJ whole genome shotgun (WGS) entry which is preliminary data.</text>
</comment>
<dbReference type="EMBL" id="JAKOGI010000364">
    <property type="protein sequence ID" value="KAJ8436125.1"/>
    <property type="molecule type" value="Genomic_DNA"/>
</dbReference>
<dbReference type="OrthoDB" id="1748369at2759"/>
<evidence type="ECO:0000256" key="1">
    <source>
        <dbReference type="SAM" id="MobiDB-lite"/>
    </source>
</evidence>
<feature type="region of interest" description="Disordered" evidence="1">
    <location>
        <begin position="1"/>
        <end position="57"/>
    </location>
</feature>
<evidence type="ECO:0000313" key="3">
    <source>
        <dbReference type="Proteomes" id="UP001153076"/>
    </source>
</evidence>
<reference evidence="2" key="1">
    <citation type="submission" date="2022-04" db="EMBL/GenBank/DDBJ databases">
        <title>Carnegiea gigantea Genome sequencing and assembly v2.</title>
        <authorList>
            <person name="Copetti D."/>
            <person name="Sanderson M.J."/>
            <person name="Burquez A."/>
            <person name="Wojciechowski M.F."/>
        </authorList>
    </citation>
    <scope>NUCLEOTIDE SEQUENCE</scope>
    <source>
        <strain evidence="2">SGP5-SGP5p</strain>
        <tissue evidence="2">Aerial part</tissue>
    </source>
</reference>
<dbReference type="AlphaFoldDB" id="A0A9Q1QCV4"/>
<protein>
    <recommendedName>
        <fullName evidence="4">Reverse transcriptase domain-containing protein</fullName>
    </recommendedName>
</protein>
<dbReference type="Proteomes" id="UP001153076">
    <property type="component" value="Unassembled WGS sequence"/>
</dbReference>